<dbReference type="Proteomes" id="UP001597369">
    <property type="component" value="Unassembled WGS sequence"/>
</dbReference>
<dbReference type="RefSeq" id="WP_229962409.1">
    <property type="nucleotide sequence ID" value="NZ_JAJJWI010000022.1"/>
</dbReference>
<protein>
    <submittedName>
        <fullName evidence="1">Uncharacterized protein</fullName>
    </submittedName>
</protein>
<evidence type="ECO:0000313" key="1">
    <source>
        <dbReference type="EMBL" id="MFD2068087.1"/>
    </source>
</evidence>
<name>A0ABW4WZD0_9BACT</name>
<reference evidence="2" key="1">
    <citation type="journal article" date="2019" name="Int. J. Syst. Evol. Microbiol.">
        <title>The Global Catalogue of Microorganisms (GCM) 10K type strain sequencing project: providing services to taxonomists for standard genome sequencing and annotation.</title>
        <authorList>
            <consortium name="The Broad Institute Genomics Platform"/>
            <consortium name="The Broad Institute Genome Sequencing Center for Infectious Disease"/>
            <person name="Wu L."/>
            <person name="Ma J."/>
        </authorList>
    </citation>
    <scope>NUCLEOTIDE SEQUENCE [LARGE SCALE GENOMIC DNA]</scope>
    <source>
        <strain evidence="2">JCM 16545</strain>
    </source>
</reference>
<organism evidence="1 2">
    <name type="scientific">Pontibacter silvestris</name>
    <dbReference type="NCBI Taxonomy" id="2305183"/>
    <lineage>
        <taxon>Bacteria</taxon>
        <taxon>Pseudomonadati</taxon>
        <taxon>Bacteroidota</taxon>
        <taxon>Cytophagia</taxon>
        <taxon>Cytophagales</taxon>
        <taxon>Hymenobacteraceae</taxon>
        <taxon>Pontibacter</taxon>
    </lineage>
</organism>
<comment type="caution">
    <text evidence="1">The sequence shown here is derived from an EMBL/GenBank/DDBJ whole genome shotgun (WGS) entry which is preliminary data.</text>
</comment>
<gene>
    <name evidence="1" type="ORF">ACFSKU_14425</name>
</gene>
<evidence type="ECO:0000313" key="2">
    <source>
        <dbReference type="Proteomes" id="UP001597369"/>
    </source>
</evidence>
<sequence length="77" mass="8619">MTGKPFIIPGSSRKENDTLKAVRSLFSNIDYVLADLLGSNINNYKGNYPEDDEFLNLISQMMDHSRIVLPPLCTGTQ</sequence>
<dbReference type="EMBL" id="JBHUHV010000042">
    <property type="protein sequence ID" value="MFD2068087.1"/>
    <property type="molecule type" value="Genomic_DNA"/>
</dbReference>
<keyword evidence="2" id="KW-1185">Reference proteome</keyword>
<proteinExistence type="predicted"/>
<accession>A0ABW4WZD0</accession>